<protein>
    <submittedName>
        <fullName evidence="5">Nucleolar MIF4G domain protein</fullName>
    </submittedName>
</protein>
<dbReference type="GO" id="GO:0003723">
    <property type="term" value="F:RNA binding"/>
    <property type="evidence" value="ECO:0007669"/>
    <property type="project" value="TreeGrafter"/>
</dbReference>
<dbReference type="SMART" id="SM00544">
    <property type="entry name" value="MA3"/>
    <property type="match status" value="1"/>
</dbReference>
<dbReference type="PANTHER" id="PTHR18034">
    <property type="entry name" value="CELL CYCLE CONTROL PROTEIN CWF22-RELATED"/>
    <property type="match status" value="1"/>
</dbReference>
<dbReference type="Pfam" id="PF02847">
    <property type="entry name" value="MA3"/>
    <property type="match status" value="1"/>
</dbReference>
<dbReference type="InterPro" id="IPR050781">
    <property type="entry name" value="CWC22_splicing_factor"/>
</dbReference>
<dbReference type="EMBL" id="ASHM01022077">
    <property type="protein sequence ID" value="PNY02993.1"/>
    <property type="molecule type" value="Genomic_DNA"/>
</dbReference>
<feature type="domain" description="MI" evidence="4">
    <location>
        <begin position="141"/>
        <end position="257"/>
    </location>
</feature>
<comment type="subcellular location">
    <subcellularLocation>
        <location evidence="1">Nucleus</location>
    </subcellularLocation>
</comment>
<reference evidence="5 6" key="2">
    <citation type="journal article" date="2017" name="Front. Plant Sci.">
        <title>Gene Classification and Mining of Molecular Markers Useful in Red Clover (Trifolium pratense) Breeding.</title>
        <authorList>
            <person name="Istvanek J."/>
            <person name="Dluhosova J."/>
            <person name="Dluhos P."/>
            <person name="Patkova L."/>
            <person name="Nedelnik J."/>
            <person name="Repkova J."/>
        </authorList>
    </citation>
    <scope>NUCLEOTIDE SEQUENCE [LARGE SCALE GENOMIC DNA]</scope>
    <source>
        <strain evidence="6">cv. Tatra</strain>
        <tissue evidence="5">Young leaves</tissue>
    </source>
</reference>
<accession>A0A2K3NIZ8</accession>
<evidence type="ECO:0000256" key="1">
    <source>
        <dbReference type="ARBA" id="ARBA00004123"/>
    </source>
</evidence>
<dbReference type="GO" id="GO:0005730">
    <property type="term" value="C:nucleolus"/>
    <property type="evidence" value="ECO:0007669"/>
    <property type="project" value="TreeGrafter"/>
</dbReference>
<dbReference type="STRING" id="57577.A0A2K3NIZ8"/>
<dbReference type="PROSITE" id="PS51366">
    <property type="entry name" value="MI"/>
    <property type="match status" value="1"/>
</dbReference>
<evidence type="ECO:0000256" key="3">
    <source>
        <dbReference type="ARBA" id="ARBA00023242"/>
    </source>
</evidence>
<dbReference type="ExpressionAtlas" id="A0A2K3NIZ8">
    <property type="expression patterns" value="baseline"/>
</dbReference>
<feature type="non-terminal residue" evidence="5">
    <location>
        <position position="323"/>
    </location>
</feature>
<dbReference type="InterPro" id="IPR003891">
    <property type="entry name" value="Initiation_fac_eIF4g_MI"/>
</dbReference>
<dbReference type="Proteomes" id="UP000236291">
    <property type="component" value="Unassembled WGS sequence"/>
</dbReference>
<name>A0A2K3NIZ8_TRIPR</name>
<sequence length="323" mass="37615">MKIRADDPTAMKTFILNIQDTSNKMKASSGDVPEKNNSKRMEFMLETIYDIKNNKKKTEEVNPRIKKWLQKLRVDDISIRGLTWSKLLDPDKKGQWWLSGDVVSATDNVKNIEDVANKIDKDVAETQRMLQLAAAQRMNTDSRRAIFCIIMSGEDYIDAFEKLLRLELPGKQDRDIMRVLVECCLQEKVFNKYYTVLASKLCEHDKNHKFTLQFCLWDHFKELESMALSRSMHLAKFVAEMAASFTLSLTVLKTVDLSDITQLTPKRIMHFRILFEAIFDYPDTVVWKIFTRIAGTPELESFRQGIEFFVKEYILKTNKAKSQ</sequence>
<gene>
    <name evidence="5" type="ORF">L195_g026315</name>
</gene>
<dbReference type="Gene3D" id="1.25.40.180">
    <property type="match status" value="1"/>
</dbReference>
<comment type="caution">
    <text evidence="5">The sequence shown here is derived from an EMBL/GenBank/DDBJ whole genome shotgun (WGS) entry which is preliminary data.</text>
</comment>
<evidence type="ECO:0000313" key="6">
    <source>
        <dbReference type="Proteomes" id="UP000236291"/>
    </source>
</evidence>
<evidence type="ECO:0000256" key="2">
    <source>
        <dbReference type="ARBA" id="ARBA00022845"/>
    </source>
</evidence>
<dbReference type="GO" id="GO:0006417">
    <property type="term" value="P:regulation of translation"/>
    <property type="evidence" value="ECO:0007669"/>
    <property type="project" value="UniProtKB-KW"/>
</dbReference>
<dbReference type="GO" id="GO:0042274">
    <property type="term" value="P:ribosomal small subunit biogenesis"/>
    <property type="evidence" value="ECO:0007669"/>
    <property type="project" value="TreeGrafter"/>
</dbReference>
<evidence type="ECO:0000259" key="4">
    <source>
        <dbReference type="PROSITE" id="PS51366"/>
    </source>
</evidence>
<dbReference type="PANTHER" id="PTHR18034:SF4">
    <property type="entry name" value="NUCLEOLAR MIF4G DOMAIN-CONTAINING PROTEIN 1"/>
    <property type="match status" value="1"/>
</dbReference>
<keyword evidence="3" id="KW-0539">Nucleus</keyword>
<dbReference type="AlphaFoldDB" id="A0A2K3NIZ8"/>
<proteinExistence type="predicted"/>
<keyword evidence="2" id="KW-0810">Translation regulation</keyword>
<organism evidence="5 6">
    <name type="scientific">Trifolium pratense</name>
    <name type="common">Red clover</name>
    <dbReference type="NCBI Taxonomy" id="57577"/>
    <lineage>
        <taxon>Eukaryota</taxon>
        <taxon>Viridiplantae</taxon>
        <taxon>Streptophyta</taxon>
        <taxon>Embryophyta</taxon>
        <taxon>Tracheophyta</taxon>
        <taxon>Spermatophyta</taxon>
        <taxon>Magnoliopsida</taxon>
        <taxon>eudicotyledons</taxon>
        <taxon>Gunneridae</taxon>
        <taxon>Pentapetalae</taxon>
        <taxon>rosids</taxon>
        <taxon>fabids</taxon>
        <taxon>Fabales</taxon>
        <taxon>Fabaceae</taxon>
        <taxon>Papilionoideae</taxon>
        <taxon>50 kb inversion clade</taxon>
        <taxon>NPAAA clade</taxon>
        <taxon>Hologalegina</taxon>
        <taxon>IRL clade</taxon>
        <taxon>Trifolieae</taxon>
        <taxon>Trifolium</taxon>
    </lineage>
</organism>
<reference evidence="5 6" key="1">
    <citation type="journal article" date="2014" name="Am. J. Bot.">
        <title>Genome assembly and annotation for red clover (Trifolium pratense; Fabaceae).</title>
        <authorList>
            <person name="Istvanek J."/>
            <person name="Jaros M."/>
            <person name="Krenek A."/>
            <person name="Repkova J."/>
        </authorList>
    </citation>
    <scope>NUCLEOTIDE SEQUENCE [LARGE SCALE GENOMIC DNA]</scope>
    <source>
        <strain evidence="6">cv. Tatra</strain>
        <tissue evidence="5">Young leaves</tissue>
    </source>
</reference>
<evidence type="ECO:0000313" key="5">
    <source>
        <dbReference type="EMBL" id="PNY02993.1"/>
    </source>
</evidence>